<dbReference type="EMBL" id="CP011005">
    <property type="protein sequence ID" value="AJT42198.1"/>
    <property type="molecule type" value="Genomic_DNA"/>
</dbReference>
<dbReference type="GO" id="GO:0006508">
    <property type="term" value="P:proteolysis"/>
    <property type="evidence" value="ECO:0007669"/>
    <property type="project" value="InterPro"/>
</dbReference>
<reference evidence="4 5" key="1">
    <citation type="journal article" date="2015" name="Genome Announc.">
        <title>Complete Genome Sequencing of Protease-Producing Novel Arthrobacter sp. Strain IHBB 11108 Using PacBio Single-Molecule Real-Time Sequencing Technology.</title>
        <authorList>
            <person name="Kiran S."/>
            <person name="Swarnkar M.K."/>
            <person name="Pal M."/>
            <person name="Thakur R."/>
            <person name="Tewari R."/>
            <person name="Singh A.K."/>
            <person name="Gulati A."/>
        </authorList>
    </citation>
    <scope>NUCLEOTIDE SEQUENCE [LARGE SCALE GENOMIC DNA]</scope>
    <source>
        <strain evidence="4 5">IHBB 11108</strain>
    </source>
</reference>
<dbReference type="Proteomes" id="UP000061839">
    <property type="component" value="Chromosome"/>
</dbReference>
<dbReference type="Gene3D" id="2.40.10.10">
    <property type="entry name" value="Trypsin-like serine proteases"/>
    <property type="match status" value="1"/>
</dbReference>
<dbReference type="PROSITE" id="PS50240">
    <property type="entry name" value="TRYPSIN_DOM"/>
    <property type="match status" value="1"/>
</dbReference>
<dbReference type="KEGG" id="ari:UM93_13050"/>
<keyword evidence="5" id="KW-1185">Reference proteome</keyword>
<keyword evidence="1" id="KW-1015">Disulfide bond</keyword>
<evidence type="ECO:0000313" key="4">
    <source>
        <dbReference type="EMBL" id="AJT42198.1"/>
    </source>
</evidence>
<evidence type="ECO:0000256" key="2">
    <source>
        <dbReference type="SAM" id="SignalP"/>
    </source>
</evidence>
<dbReference type="SMART" id="SM00020">
    <property type="entry name" value="Tryp_SPc"/>
    <property type="match status" value="1"/>
</dbReference>
<feature type="signal peptide" evidence="2">
    <location>
        <begin position="1"/>
        <end position="31"/>
    </location>
</feature>
<protein>
    <recommendedName>
        <fullName evidence="3">Peptidase S1 domain-containing protein</fullName>
    </recommendedName>
</protein>
<dbReference type="HOGENOM" id="CLU_006842_7_5_11"/>
<dbReference type="RefSeq" id="WP_045075987.1">
    <property type="nucleotide sequence ID" value="NZ_CP011005.1"/>
</dbReference>
<evidence type="ECO:0000256" key="1">
    <source>
        <dbReference type="ARBA" id="ARBA00023157"/>
    </source>
</evidence>
<dbReference type="STRING" id="1618207.UM93_13050"/>
<organism evidence="4 5">
    <name type="scientific">Psychromicrobium lacuslunae</name>
    <dbReference type="NCBI Taxonomy" id="1618207"/>
    <lineage>
        <taxon>Bacteria</taxon>
        <taxon>Bacillati</taxon>
        <taxon>Actinomycetota</taxon>
        <taxon>Actinomycetes</taxon>
        <taxon>Micrococcales</taxon>
        <taxon>Micrococcaceae</taxon>
        <taxon>Psychromicrobium</taxon>
    </lineage>
</organism>
<dbReference type="InterPro" id="IPR009003">
    <property type="entry name" value="Peptidase_S1_PA"/>
</dbReference>
<dbReference type="InterPro" id="IPR043504">
    <property type="entry name" value="Peptidase_S1_PA_chymotrypsin"/>
</dbReference>
<dbReference type="PATRIC" id="fig|1618207.4.peg.2645"/>
<evidence type="ECO:0000313" key="5">
    <source>
        <dbReference type="Proteomes" id="UP000061839"/>
    </source>
</evidence>
<dbReference type="AlphaFoldDB" id="A0A0D4C0T7"/>
<sequence length="272" mass="27612">MKKTAKILASAAVVAAMSAGVLGSFVVPANAATPSPAPEIIGGQKASNPWAFQLATVDRSTGNGQLCTAEALSNSWVLTAKHCVLKDPNDTTSVAAAADIFIVKTNNTADIQDPAKRVFADQVKVWSGGDLALVHVGTSNGLSSYPTIGASYTPKASDAGVIQGYGLRKEGGIPSCPIEPVRADWLYKANVTVQKASTDAYGGTAILVKGVNGIANHGDSGGPLTLASSPNQIIGVTSNGPGNCSSSTTSTVNYTNVTLTAPRAWIKATAGV</sequence>
<proteinExistence type="predicted"/>
<dbReference type="Pfam" id="PF00089">
    <property type="entry name" value="Trypsin"/>
    <property type="match status" value="1"/>
</dbReference>
<evidence type="ECO:0000259" key="3">
    <source>
        <dbReference type="PROSITE" id="PS50240"/>
    </source>
</evidence>
<dbReference type="PANTHER" id="PTHR24276:SF98">
    <property type="entry name" value="FI18310P1-RELATED"/>
    <property type="match status" value="1"/>
</dbReference>
<keyword evidence="2" id="KW-0732">Signal</keyword>
<dbReference type="InterPro" id="IPR001254">
    <property type="entry name" value="Trypsin_dom"/>
</dbReference>
<dbReference type="InterPro" id="IPR050430">
    <property type="entry name" value="Peptidase_S1"/>
</dbReference>
<feature type="domain" description="Peptidase S1" evidence="3">
    <location>
        <begin position="40"/>
        <end position="271"/>
    </location>
</feature>
<dbReference type="GO" id="GO:0004252">
    <property type="term" value="F:serine-type endopeptidase activity"/>
    <property type="evidence" value="ECO:0007669"/>
    <property type="project" value="InterPro"/>
</dbReference>
<gene>
    <name evidence="4" type="ORF">UM93_13050</name>
</gene>
<name>A0A0D4C0T7_9MICC</name>
<feature type="chain" id="PRO_5002281545" description="Peptidase S1 domain-containing protein" evidence="2">
    <location>
        <begin position="32"/>
        <end position="272"/>
    </location>
</feature>
<dbReference type="PANTHER" id="PTHR24276">
    <property type="entry name" value="POLYSERASE-RELATED"/>
    <property type="match status" value="1"/>
</dbReference>
<accession>A0A0D4C0T7</accession>
<dbReference type="SUPFAM" id="SSF50494">
    <property type="entry name" value="Trypsin-like serine proteases"/>
    <property type="match status" value="1"/>
</dbReference>
<dbReference type="OrthoDB" id="3611234at2"/>